<dbReference type="EMBL" id="JAIXCQ010000003">
    <property type="protein sequence ID" value="MCA5892942.1"/>
    <property type="molecule type" value="Genomic_DNA"/>
</dbReference>
<reference evidence="6 7" key="1">
    <citation type="submission" date="2021-09" db="EMBL/GenBank/DDBJ databases">
        <title>Isoptericola luteus sp. nov., a novel bacterium isolated from Harbin, the capital city of Heilongjiang province.</title>
        <authorList>
            <person name="Li J."/>
        </authorList>
    </citation>
    <scope>NUCLEOTIDE SEQUENCE [LARGE SCALE GENOMIC DNA]</scope>
    <source>
        <strain evidence="6 7">NEAU-Y5</strain>
    </source>
</reference>
<name>A0ABS7ZEN8_9MICO</name>
<keyword evidence="4 5" id="KW-0472">Membrane</keyword>
<comment type="subcellular location">
    <subcellularLocation>
        <location evidence="1">Membrane</location>
        <topology evidence="1">Multi-pass membrane protein</topology>
    </subcellularLocation>
</comment>
<sequence>MAPPLILLVAVTLAARVAGALGLAALDTWPAAITAGLAAMLLLTGGAHFVQPLRGELVAMVPPRLPRPETLVTVTGVLEVAGAVGLLVPATRVAAAICLALLLVVMFPANVHAARAERGMRSMPLPARAALQVVFVGACAVAAFA</sequence>
<dbReference type="PANTHER" id="PTHR36974">
    <property type="entry name" value="MEMBRANE PROTEIN-RELATED"/>
    <property type="match status" value="1"/>
</dbReference>
<evidence type="ECO:0000256" key="3">
    <source>
        <dbReference type="ARBA" id="ARBA00022989"/>
    </source>
</evidence>
<dbReference type="PANTHER" id="PTHR36974:SF1">
    <property type="entry name" value="DOXX FAMILY MEMBRANE PROTEIN"/>
    <property type="match status" value="1"/>
</dbReference>
<dbReference type="Proteomes" id="UP001319870">
    <property type="component" value="Unassembled WGS sequence"/>
</dbReference>
<evidence type="ECO:0000256" key="2">
    <source>
        <dbReference type="ARBA" id="ARBA00022692"/>
    </source>
</evidence>
<feature type="transmembrane region" description="Helical" evidence="5">
    <location>
        <begin position="125"/>
        <end position="144"/>
    </location>
</feature>
<proteinExistence type="predicted"/>
<accession>A0ABS7ZEN8</accession>
<feature type="transmembrane region" description="Helical" evidence="5">
    <location>
        <begin position="94"/>
        <end position="113"/>
    </location>
</feature>
<protein>
    <submittedName>
        <fullName evidence="6">DoxX family protein</fullName>
    </submittedName>
</protein>
<feature type="transmembrane region" description="Helical" evidence="5">
    <location>
        <begin position="71"/>
        <end position="88"/>
    </location>
</feature>
<organism evidence="6 7">
    <name type="scientific">Isoptericola luteus</name>
    <dbReference type="NCBI Taxonomy" id="2879484"/>
    <lineage>
        <taxon>Bacteria</taxon>
        <taxon>Bacillati</taxon>
        <taxon>Actinomycetota</taxon>
        <taxon>Actinomycetes</taxon>
        <taxon>Micrococcales</taxon>
        <taxon>Promicromonosporaceae</taxon>
        <taxon>Isoptericola</taxon>
    </lineage>
</organism>
<dbReference type="Pfam" id="PF13564">
    <property type="entry name" value="DoxX_2"/>
    <property type="match status" value="1"/>
</dbReference>
<keyword evidence="7" id="KW-1185">Reference proteome</keyword>
<comment type="caution">
    <text evidence="6">The sequence shown here is derived from an EMBL/GenBank/DDBJ whole genome shotgun (WGS) entry which is preliminary data.</text>
</comment>
<dbReference type="InterPro" id="IPR032808">
    <property type="entry name" value="DoxX"/>
</dbReference>
<keyword evidence="2 5" id="KW-0812">Transmembrane</keyword>
<evidence type="ECO:0000256" key="4">
    <source>
        <dbReference type="ARBA" id="ARBA00023136"/>
    </source>
</evidence>
<evidence type="ECO:0000313" key="6">
    <source>
        <dbReference type="EMBL" id="MCA5892942.1"/>
    </source>
</evidence>
<dbReference type="RefSeq" id="WP_225564701.1">
    <property type="nucleotide sequence ID" value="NZ_JAIXCQ010000003.1"/>
</dbReference>
<gene>
    <name evidence="6" type="ORF">LEP48_06180</name>
</gene>
<evidence type="ECO:0000256" key="5">
    <source>
        <dbReference type="SAM" id="Phobius"/>
    </source>
</evidence>
<keyword evidence="3 5" id="KW-1133">Transmembrane helix</keyword>
<feature type="transmembrane region" description="Helical" evidence="5">
    <location>
        <begin position="30"/>
        <end position="50"/>
    </location>
</feature>
<evidence type="ECO:0000256" key="1">
    <source>
        <dbReference type="ARBA" id="ARBA00004141"/>
    </source>
</evidence>
<evidence type="ECO:0000313" key="7">
    <source>
        <dbReference type="Proteomes" id="UP001319870"/>
    </source>
</evidence>